<dbReference type="Proteomes" id="UP000485058">
    <property type="component" value="Unassembled WGS sequence"/>
</dbReference>
<dbReference type="EMBL" id="BLLF01008605">
    <property type="protein sequence ID" value="GFH33448.1"/>
    <property type="molecule type" value="Genomic_DNA"/>
</dbReference>
<feature type="region of interest" description="Disordered" evidence="1">
    <location>
        <begin position="1"/>
        <end position="69"/>
    </location>
</feature>
<name>A0A6A0ALG8_HAELA</name>
<sequence length="69" mass="7898">MDWLVSRSHRLGSHPAKLTSTCAKNGRRCVGRKPPHSPHTGRRKPPSSYKEPHPEQNPTTTHRNFMPMM</sequence>
<evidence type="ECO:0000313" key="3">
    <source>
        <dbReference type="Proteomes" id="UP000485058"/>
    </source>
</evidence>
<proteinExistence type="predicted"/>
<dbReference type="AlphaFoldDB" id="A0A6A0ALG8"/>
<gene>
    <name evidence="2" type="ORF">HaLaN_32822</name>
</gene>
<accession>A0A6A0ALG8</accession>
<feature type="compositionally biased region" description="Basic residues" evidence="1">
    <location>
        <begin position="25"/>
        <end position="45"/>
    </location>
</feature>
<protein>
    <submittedName>
        <fullName evidence="2">Uncharacterized protein</fullName>
    </submittedName>
</protein>
<organism evidence="2 3">
    <name type="scientific">Haematococcus lacustris</name>
    <name type="common">Green alga</name>
    <name type="synonym">Haematococcus pluvialis</name>
    <dbReference type="NCBI Taxonomy" id="44745"/>
    <lineage>
        <taxon>Eukaryota</taxon>
        <taxon>Viridiplantae</taxon>
        <taxon>Chlorophyta</taxon>
        <taxon>core chlorophytes</taxon>
        <taxon>Chlorophyceae</taxon>
        <taxon>CS clade</taxon>
        <taxon>Chlamydomonadales</taxon>
        <taxon>Haematococcaceae</taxon>
        <taxon>Haematococcus</taxon>
    </lineage>
</organism>
<keyword evidence="3" id="KW-1185">Reference proteome</keyword>
<reference evidence="2 3" key="1">
    <citation type="submission" date="2020-02" db="EMBL/GenBank/DDBJ databases">
        <title>Draft genome sequence of Haematococcus lacustris strain NIES-144.</title>
        <authorList>
            <person name="Morimoto D."/>
            <person name="Nakagawa S."/>
            <person name="Yoshida T."/>
            <person name="Sawayama S."/>
        </authorList>
    </citation>
    <scope>NUCLEOTIDE SEQUENCE [LARGE SCALE GENOMIC DNA]</scope>
    <source>
        <strain evidence="2 3">NIES-144</strain>
    </source>
</reference>
<evidence type="ECO:0000313" key="2">
    <source>
        <dbReference type="EMBL" id="GFH33448.1"/>
    </source>
</evidence>
<evidence type="ECO:0000256" key="1">
    <source>
        <dbReference type="SAM" id="MobiDB-lite"/>
    </source>
</evidence>
<comment type="caution">
    <text evidence="2">The sequence shown here is derived from an EMBL/GenBank/DDBJ whole genome shotgun (WGS) entry which is preliminary data.</text>
</comment>